<comment type="similarity">
    <text evidence="1">Belongs to the asp23 family.</text>
</comment>
<gene>
    <name evidence="3" type="ORF">EI998_02845</name>
</gene>
<dbReference type="InterPro" id="IPR005531">
    <property type="entry name" value="Asp23"/>
</dbReference>
<sequence>MKETKNTQVEAVKGTVEYADQVIEKMIGYALKTVPGLLSVSGGFLTDFKNKLVNSDNVREGINVEVGTKQVATDLKIVVEYGKDIPAIVEQMKAVISKEVAAMTHLQVVEVNVEVVDVQTREEFEAASVTLQDRVTEAGQATGQAIASQANKAGEFVSEKTGQVKEQIQSSRVE</sequence>
<accession>A0A3R8TAJ5</accession>
<dbReference type="OrthoDB" id="9808942at2"/>
<dbReference type="PANTHER" id="PTHR34297">
    <property type="entry name" value="HYPOTHETICAL CYTOSOLIC PROTEIN-RELATED"/>
    <property type="match status" value="1"/>
</dbReference>
<organism evidence="3 4">
    <name type="scientific">Streptococcus suis</name>
    <dbReference type="NCBI Taxonomy" id="1307"/>
    <lineage>
        <taxon>Bacteria</taxon>
        <taxon>Bacillati</taxon>
        <taxon>Bacillota</taxon>
        <taxon>Bacilli</taxon>
        <taxon>Lactobacillales</taxon>
        <taxon>Streptococcaceae</taxon>
        <taxon>Streptococcus</taxon>
    </lineage>
</organism>
<dbReference type="RefSeq" id="WP_105110349.1">
    <property type="nucleotide sequence ID" value="NZ_JABCRN010000008.1"/>
</dbReference>
<dbReference type="Proteomes" id="UP000274117">
    <property type="component" value="Unassembled WGS sequence"/>
</dbReference>
<evidence type="ECO:0000313" key="4">
    <source>
        <dbReference type="Proteomes" id="UP000274117"/>
    </source>
</evidence>
<reference evidence="3 4" key="2">
    <citation type="submission" date="2018-12" db="EMBL/GenBank/DDBJ databases">
        <title>Whole-genome sequences of fifteen clinical Streptococcus suis strains isolated from pigs between 2006 and 2018.</title>
        <authorList>
            <person name="Stevens M.J.A."/>
            <person name="Cernela N."/>
            <person name="Spoerry Serrano N."/>
            <person name="Schmitt S."/>
            <person name="Schrenzel J."/>
            <person name="Stephan R."/>
        </authorList>
    </citation>
    <scope>NUCLEOTIDE SEQUENCE [LARGE SCALE GENOMIC DNA]</scope>
    <source>
        <strain evidence="3 4">PP422</strain>
    </source>
</reference>
<proteinExistence type="inferred from homology"/>
<evidence type="ECO:0000256" key="2">
    <source>
        <dbReference type="ARBA" id="ARBA00039575"/>
    </source>
</evidence>
<reference evidence="3 4" key="1">
    <citation type="submission" date="2018-11" db="EMBL/GenBank/DDBJ databases">
        <authorList>
            <person name="Stevens M.J."/>
            <person name="Cernela N."/>
            <person name="Spoerry Serrano N."/>
            <person name="Schmitt S."/>
            <person name="Schrenzel J."/>
            <person name="Stephan R."/>
        </authorList>
    </citation>
    <scope>NUCLEOTIDE SEQUENCE [LARGE SCALE GENOMIC DNA]</scope>
    <source>
        <strain evidence="3 4">PP422</strain>
    </source>
</reference>
<dbReference type="EMBL" id="RSDO01000004">
    <property type="protein sequence ID" value="RRR54232.1"/>
    <property type="molecule type" value="Genomic_DNA"/>
</dbReference>
<evidence type="ECO:0000313" key="3">
    <source>
        <dbReference type="EMBL" id="RRR54232.1"/>
    </source>
</evidence>
<comment type="caution">
    <text evidence="3">The sequence shown here is derived from an EMBL/GenBank/DDBJ whole genome shotgun (WGS) entry which is preliminary data.</text>
</comment>
<dbReference type="Pfam" id="PF03780">
    <property type="entry name" value="Asp23"/>
    <property type="match status" value="1"/>
</dbReference>
<protein>
    <recommendedName>
        <fullName evidence="2">Stress response regulator gls24 homolog</fullName>
    </recommendedName>
</protein>
<name>A0A3R8TAJ5_STRSU</name>
<dbReference type="AlphaFoldDB" id="A0A3R8TAJ5"/>
<evidence type="ECO:0000256" key="1">
    <source>
        <dbReference type="ARBA" id="ARBA00005721"/>
    </source>
</evidence>
<dbReference type="PANTHER" id="PTHR34297:SF3">
    <property type="entry name" value="ALKALINE SHOCK PROTEIN 23"/>
    <property type="match status" value="1"/>
</dbReference>